<dbReference type="Proteomes" id="UP001350005">
    <property type="component" value="Unassembled WGS sequence"/>
</dbReference>
<dbReference type="Gene3D" id="3.30.530.80">
    <property type="match status" value="1"/>
</dbReference>
<dbReference type="InterPro" id="IPR027823">
    <property type="entry name" value="DUF4468"/>
</dbReference>
<dbReference type="EMBL" id="JAZGJU010000131">
    <property type="protein sequence ID" value="MEE6130474.1"/>
    <property type="molecule type" value="Genomic_DNA"/>
</dbReference>
<protein>
    <submittedName>
        <fullName evidence="2">DUF4468 domain-containing protein</fullName>
    </submittedName>
</protein>
<name>A0ABU7R6P7_9FLAO</name>
<feature type="domain" description="DUF4468" evidence="1">
    <location>
        <begin position="23"/>
        <end position="110"/>
    </location>
</feature>
<evidence type="ECO:0000313" key="2">
    <source>
        <dbReference type="EMBL" id="MEE6130474.1"/>
    </source>
</evidence>
<comment type="caution">
    <text evidence="2">The sequence shown here is derived from an EMBL/GenBank/DDBJ whole genome shotgun (WGS) entry which is preliminary data.</text>
</comment>
<evidence type="ECO:0000313" key="3">
    <source>
        <dbReference type="Proteomes" id="UP001350005"/>
    </source>
</evidence>
<gene>
    <name evidence="2" type="ORF">V2E39_23990</name>
</gene>
<sequence length="179" mass="20455">MKKMYSFLFVFPSLLFYSQELRFEAVISLESKSKTELYETAKTWSSQTFNKTNNKVTTEDPELGEISGIGNYDYRASKKYMGSSCVEGPISYKFSLFFKDGKYKYSFHSFLHNGSRGPGCGRVDYGKLTIIDKAPLNGKMIADDYAWNDLKEKTSELINSLVKSLNESLTKEPKTNSNW</sequence>
<keyword evidence="3" id="KW-1185">Reference proteome</keyword>
<organism evidence="2 3">
    <name type="scientific">Chryseobacterium arthrosphaerae</name>
    <dbReference type="NCBI Taxonomy" id="651561"/>
    <lineage>
        <taxon>Bacteria</taxon>
        <taxon>Pseudomonadati</taxon>
        <taxon>Bacteroidota</taxon>
        <taxon>Flavobacteriia</taxon>
        <taxon>Flavobacteriales</taxon>
        <taxon>Weeksellaceae</taxon>
        <taxon>Chryseobacterium group</taxon>
        <taxon>Chryseobacterium</taxon>
    </lineage>
</organism>
<evidence type="ECO:0000259" key="1">
    <source>
        <dbReference type="Pfam" id="PF14730"/>
    </source>
</evidence>
<accession>A0ABU7R6P7</accession>
<dbReference type="Pfam" id="PF14730">
    <property type="entry name" value="DUF4468"/>
    <property type="match status" value="1"/>
</dbReference>
<proteinExistence type="predicted"/>
<reference evidence="2 3" key="1">
    <citation type="submission" date="2024-01" db="EMBL/GenBank/DDBJ databases">
        <title>Whole genome of Chryseobacterium arthrosphaerae NNCa 2741.</title>
        <authorList>
            <person name="Boriskina E.V."/>
            <person name="Gordinskaya N.A."/>
            <person name="Kropotov V.S."/>
            <person name="Alekseeva A.E."/>
            <person name="Makhova M.A."/>
            <person name="Kryazhev D.V."/>
            <person name="Shkurkina I.S."/>
        </authorList>
    </citation>
    <scope>NUCLEOTIDE SEQUENCE [LARGE SCALE GENOMIC DNA]</scope>
    <source>
        <strain evidence="2 3">NNCa 2741</strain>
    </source>
</reference>
<dbReference type="RefSeq" id="WP_330937652.1">
    <property type="nucleotide sequence ID" value="NZ_JAZGJU010000131.1"/>
</dbReference>